<comment type="caution">
    <text evidence="2">The sequence shown here is derived from an EMBL/GenBank/DDBJ whole genome shotgun (WGS) entry which is preliminary data.</text>
</comment>
<dbReference type="GO" id="GO:0016747">
    <property type="term" value="F:acyltransferase activity, transferring groups other than amino-acyl groups"/>
    <property type="evidence" value="ECO:0007669"/>
    <property type="project" value="InterPro"/>
</dbReference>
<proteinExistence type="predicted"/>
<accession>A0A7Z1B3E6</accession>
<keyword evidence="2" id="KW-0808">Transferase</keyword>
<name>A0A7Z1B3E6_9BACI</name>
<dbReference type="InterPro" id="IPR016181">
    <property type="entry name" value="Acyl_CoA_acyltransferase"/>
</dbReference>
<reference evidence="2 3" key="1">
    <citation type="journal article" date="2016" name="Front. Microbiol.">
        <title>High-Level Heat Resistance of Spores of Bacillus amyloliquefaciens and Bacillus licheniformis Results from the Presence of a spoVA Operon in a Tn1546 Transposon.</title>
        <authorList>
            <person name="Berendsen E.M."/>
            <person name="Koning R.A."/>
            <person name="Boekhorst J."/>
            <person name="de Jong A."/>
            <person name="Kuipers O.P."/>
            <person name="Wells-Bennik M.H."/>
        </authorList>
    </citation>
    <scope>NUCLEOTIDE SEQUENCE [LARGE SCALE GENOMIC DNA]</scope>
    <source>
        <strain evidence="2 3">B4121</strain>
    </source>
</reference>
<dbReference type="SUPFAM" id="SSF55729">
    <property type="entry name" value="Acyl-CoA N-acyltransferases (Nat)"/>
    <property type="match status" value="1"/>
</dbReference>
<evidence type="ECO:0000259" key="1">
    <source>
        <dbReference type="PROSITE" id="PS51186"/>
    </source>
</evidence>
<dbReference type="EMBL" id="LKPO01000012">
    <property type="protein sequence ID" value="OLF94312.1"/>
    <property type="molecule type" value="Genomic_DNA"/>
</dbReference>
<dbReference type="Proteomes" id="UP000185604">
    <property type="component" value="Unassembled WGS sequence"/>
</dbReference>
<dbReference type="RefSeq" id="WP_023856633.1">
    <property type="nucleotide sequence ID" value="NZ_AP023088.1"/>
</dbReference>
<organism evidence="2 3">
    <name type="scientific">Bacillus paralicheniformis</name>
    <dbReference type="NCBI Taxonomy" id="1648923"/>
    <lineage>
        <taxon>Bacteria</taxon>
        <taxon>Bacillati</taxon>
        <taxon>Bacillota</taxon>
        <taxon>Bacilli</taxon>
        <taxon>Bacillales</taxon>
        <taxon>Bacillaceae</taxon>
        <taxon>Bacillus</taxon>
    </lineage>
</organism>
<dbReference type="PROSITE" id="PS51186">
    <property type="entry name" value="GNAT"/>
    <property type="match status" value="1"/>
</dbReference>
<dbReference type="CDD" id="cd04301">
    <property type="entry name" value="NAT_SF"/>
    <property type="match status" value="1"/>
</dbReference>
<dbReference type="Pfam" id="PF00583">
    <property type="entry name" value="Acetyltransf_1"/>
    <property type="match status" value="1"/>
</dbReference>
<feature type="domain" description="N-acetyltransferase" evidence="1">
    <location>
        <begin position="2"/>
        <end position="146"/>
    </location>
</feature>
<dbReference type="InterPro" id="IPR000182">
    <property type="entry name" value="GNAT_dom"/>
</dbReference>
<evidence type="ECO:0000313" key="2">
    <source>
        <dbReference type="EMBL" id="OLF94312.1"/>
    </source>
</evidence>
<dbReference type="AlphaFoldDB" id="A0A7Z1B3E6"/>
<dbReference type="Gene3D" id="3.40.630.30">
    <property type="match status" value="1"/>
</dbReference>
<sequence>MIEVKPINAEDTYEIRHRILRPNQPLEACKYETDLLGGTFHLGGYYRDRLISIASFHKAEHSELEGQKQYQLRGMATLEGYREQKAGSTLIRHAEELLRKKGADLLWCNARTSVSGYYKKLGFSEQGGVYDIPPIGPHILMYKKLT</sequence>
<protein>
    <submittedName>
        <fullName evidence="2">Acetyltransferase GNAT family</fullName>
    </submittedName>
</protein>
<evidence type="ECO:0000313" key="3">
    <source>
        <dbReference type="Proteomes" id="UP000185604"/>
    </source>
</evidence>
<gene>
    <name evidence="2" type="ORF">B4121_1939</name>
</gene>